<dbReference type="AlphaFoldDB" id="A0A7D5RBZ8"/>
<dbReference type="Proteomes" id="UP000509478">
    <property type="component" value="Chromosome"/>
</dbReference>
<organism evidence="1 2">
    <name type="scientific">Nitrosopumilus ureiphilus</name>
    <dbReference type="NCBI Taxonomy" id="1470067"/>
    <lineage>
        <taxon>Archaea</taxon>
        <taxon>Nitrososphaerota</taxon>
        <taxon>Nitrososphaeria</taxon>
        <taxon>Nitrosopumilales</taxon>
        <taxon>Nitrosopumilaceae</taxon>
        <taxon>Nitrosopumilus</taxon>
    </lineage>
</organism>
<accession>A0A7D5RBZ8</accession>
<evidence type="ECO:0000313" key="2">
    <source>
        <dbReference type="Proteomes" id="UP000509478"/>
    </source>
</evidence>
<keyword evidence="2" id="KW-1185">Reference proteome</keyword>
<dbReference type="EMBL" id="CP026995">
    <property type="protein sequence ID" value="QLH07422.1"/>
    <property type="molecule type" value="Genomic_DNA"/>
</dbReference>
<gene>
    <name evidence="1" type="ORF">C5F50_10345</name>
</gene>
<dbReference type="KEGG" id="nue:C5F50_10345"/>
<name>A0A7D5RBZ8_9ARCH</name>
<reference evidence="1 2" key="1">
    <citation type="submission" date="2018-02" db="EMBL/GenBank/DDBJ databases">
        <title>Complete genome of Nitrosopumilus ureaphilus PS0.</title>
        <authorList>
            <person name="Qin W."/>
            <person name="Zheng Y."/>
            <person name="Stahl D.A."/>
        </authorList>
    </citation>
    <scope>NUCLEOTIDE SEQUENCE [LARGE SCALE GENOMIC DNA]</scope>
    <source>
        <strain evidence="1 2">PS0</strain>
    </source>
</reference>
<protein>
    <submittedName>
        <fullName evidence="1">Uncharacterized protein</fullName>
    </submittedName>
</protein>
<proteinExistence type="predicted"/>
<sequence>MTILDNSDTYIEKSALEKLNYALEVEKLTYELSEHLANSVKWLNHYCKTNNIPLPDQDKINEIVDKAVKLNDDFNRKFTEDGIHRRLYRASKQVLSTYRQIF</sequence>
<evidence type="ECO:0000313" key="1">
    <source>
        <dbReference type="EMBL" id="QLH07422.1"/>
    </source>
</evidence>